<keyword evidence="1" id="KW-0472">Membrane</keyword>
<feature type="transmembrane region" description="Helical" evidence="1">
    <location>
        <begin position="6"/>
        <end position="24"/>
    </location>
</feature>
<dbReference type="EMBL" id="JAIS01000088">
    <property type="protein sequence ID" value="KLE00246.1"/>
    <property type="molecule type" value="Genomic_DNA"/>
</dbReference>
<gene>
    <name evidence="2" type="ORF">AF76_08240</name>
</gene>
<evidence type="ECO:0000313" key="2">
    <source>
        <dbReference type="EMBL" id="KLE00246.1"/>
    </source>
</evidence>
<name>A0A837J4Q4_9BACT</name>
<organism evidence="2 3">
    <name type="scientific">Aliarcobacter butzleri L351</name>
    <dbReference type="NCBI Taxonomy" id="1447259"/>
    <lineage>
        <taxon>Bacteria</taxon>
        <taxon>Pseudomonadati</taxon>
        <taxon>Campylobacterota</taxon>
        <taxon>Epsilonproteobacteria</taxon>
        <taxon>Campylobacterales</taxon>
        <taxon>Arcobacteraceae</taxon>
        <taxon>Aliarcobacter</taxon>
    </lineage>
</organism>
<keyword evidence="1" id="KW-0812">Transmembrane</keyword>
<comment type="caution">
    <text evidence="2">The sequence shown here is derived from an EMBL/GenBank/DDBJ whole genome shotgun (WGS) entry which is preliminary data.</text>
</comment>
<sequence length="37" mass="4345">MEDFQNEIIGFIIVAIVVIMLAFYESKIKEKNKVDKK</sequence>
<proteinExistence type="predicted"/>
<dbReference type="Proteomes" id="UP000035526">
    <property type="component" value="Unassembled WGS sequence"/>
</dbReference>
<reference evidence="2 3" key="1">
    <citation type="submission" date="2014-01" db="EMBL/GenBank/DDBJ databases">
        <title>Development of a Comparative Genomic Fingerprinting Assay for High Resolution Genotyping of Arcobacter butzleri.</title>
        <authorList>
            <person name="Webb A.L."/>
            <person name="Inglis G.D."/>
            <person name="Kruczkiewicz P."/>
            <person name="Selinger L.B."/>
            <person name="Taboada E.N."/>
        </authorList>
    </citation>
    <scope>NUCLEOTIDE SEQUENCE [LARGE SCALE GENOMIC DNA]</scope>
    <source>
        <strain evidence="2 3">L351</strain>
    </source>
</reference>
<keyword evidence="1" id="KW-1133">Transmembrane helix</keyword>
<accession>A0A837J4Q4</accession>
<dbReference type="AlphaFoldDB" id="A0A837J4Q4"/>
<evidence type="ECO:0000256" key="1">
    <source>
        <dbReference type="SAM" id="Phobius"/>
    </source>
</evidence>
<protein>
    <submittedName>
        <fullName evidence="2">Uncharacterized protein</fullName>
    </submittedName>
</protein>
<evidence type="ECO:0000313" key="3">
    <source>
        <dbReference type="Proteomes" id="UP000035526"/>
    </source>
</evidence>